<keyword evidence="4" id="KW-1185">Reference proteome</keyword>
<proteinExistence type="predicted"/>
<reference evidence="4" key="1">
    <citation type="submission" date="2019-07" db="EMBL/GenBank/DDBJ databases">
        <title>Shewanella sp. YLB-08 draft genomic sequence.</title>
        <authorList>
            <person name="Yu L."/>
        </authorList>
    </citation>
    <scope>NUCLEOTIDE SEQUENCE [LARGE SCALE GENOMIC DNA]</scope>
    <source>
        <strain evidence="4">JCM 20706</strain>
    </source>
</reference>
<feature type="domain" description="D-glutamate N-acetyltransferase-like C-terminal" evidence="1">
    <location>
        <begin position="130"/>
        <end position="327"/>
    </location>
</feature>
<dbReference type="Gene3D" id="3.40.50.300">
    <property type="entry name" value="P-loop containing nucleotide triphosphate hydrolases"/>
    <property type="match status" value="1"/>
</dbReference>
<sequence length="359" mass="38029">MIKAPYLLFIGDATDKLSIKMAQGAVDWSPDQCLGELSVAGCTVTTGLPQISIAQAARMGAKSFVLGFANSGGVLDAKWHDVIKQALEQGLDIVSGLHEKLTDIDSLSQLASNLGRQLIDIRHPQQSFKTGTGEKRSGKRLLTVGTDCSVGKMYTSLALEKEMQAQQLDADFRATGQCGILIKGMGVAIDCVVSDFISGATESLSPDNTSEHWDIIEGQGSLSHPAFAGVSLGLLHGSQPDAIVVCHALNRSHMRGLPNSQFPSIADTINLNLQAAKLTNPNVYVAGIAINTSSVTIDKGQEICRAISQEFNLACTDPLRDGVASIVNHLHRAPTKAITANTDSAIANRSELAAMVKRA</sequence>
<comment type="caution">
    <text evidence="3">The sequence shown here is derived from an EMBL/GenBank/DDBJ whole genome shotgun (WGS) entry which is preliminary data.</text>
</comment>
<evidence type="ECO:0000259" key="1">
    <source>
        <dbReference type="Pfam" id="PF07755"/>
    </source>
</evidence>
<dbReference type="AlphaFoldDB" id="A0A553JPC3"/>
<feature type="domain" description="D-glutamate N-acetyltransferase-like N-terminal" evidence="2">
    <location>
        <begin position="39"/>
        <end position="124"/>
    </location>
</feature>
<dbReference type="NCBIfam" id="NF041892">
    <property type="entry name" value="DgcN"/>
    <property type="match status" value="1"/>
</dbReference>
<dbReference type="InterPro" id="IPR011669">
    <property type="entry name" value="DgcN-like"/>
</dbReference>
<dbReference type="PANTHER" id="PTHR40690:SF1">
    <property type="entry name" value="DUF1611 DOMAIN-CONTAINING PROTEIN"/>
    <property type="match status" value="1"/>
</dbReference>
<protein>
    <submittedName>
        <fullName evidence="3">DUF1611 domain-containing protein</fullName>
    </submittedName>
</protein>
<dbReference type="PIRSF" id="PIRSF026760">
    <property type="entry name" value="UCP026760"/>
    <property type="match status" value="1"/>
</dbReference>
<dbReference type="InterPro" id="IPR035086">
    <property type="entry name" value="DgcN-like_C"/>
</dbReference>
<dbReference type="InterPro" id="IPR035402">
    <property type="entry name" value="DgcN-like_N"/>
</dbReference>
<dbReference type="Pfam" id="PF07755">
    <property type="entry name" value="DUF1611"/>
    <property type="match status" value="1"/>
</dbReference>
<dbReference type="InterPro" id="IPR027417">
    <property type="entry name" value="P-loop_NTPase"/>
</dbReference>
<evidence type="ECO:0000313" key="4">
    <source>
        <dbReference type="Proteomes" id="UP000318126"/>
    </source>
</evidence>
<dbReference type="SUPFAM" id="SSF52540">
    <property type="entry name" value="P-loop containing nucleoside triphosphate hydrolases"/>
    <property type="match status" value="1"/>
</dbReference>
<evidence type="ECO:0000259" key="2">
    <source>
        <dbReference type="Pfam" id="PF17396"/>
    </source>
</evidence>
<dbReference type="Proteomes" id="UP000318126">
    <property type="component" value="Unassembled WGS sequence"/>
</dbReference>
<dbReference type="RefSeq" id="WP_144040193.1">
    <property type="nucleotide sequence ID" value="NZ_BMPL01000010.1"/>
</dbReference>
<gene>
    <name evidence="3" type="ORF">FN961_10795</name>
</gene>
<dbReference type="OrthoDB" id="9778498at2"/>
<dbReference type="PANTHER" id="PTHR40690">
    <property type="entry name" value="GLL3100 PROTEIN"/>
    <property type="match status" value="1"/>
</dbReference>
<dbReference type="Gene3D" id="3.40.50.720">
    <property type="entry name" value="NAD(P)-binding Rossmann-like Domain"/>
    <property type="match status" value="1"/>
</dbReference>
<name>A0A553JPC3_SHEHA</name>
<evidence type="ECO:0000313" key="3">
    <source>
        <dbReference type="EMBL" id="TRY14309.1"/>
    </source>
</evidence>
<organism evidence="3 4">
    <name type="scientific">Shewanella hanedai</name>
    <name type="common">Alteromonas hanedai</name>
    <dbReference type="NCBI Taxonomy" id="25"/>
    <lineage>
        <taxon>Bacteria</taxon>
        <taxon>Pseudomonadati</taxon>
        <taxon>Pseudomonadota</taxon>
        <taxon>Gammaproteobacteria</taxon>
        <taxon>Alteromonadales</taxon>
        <taxon>Shewanellaceae</taxon>
        <taxon>Shewanella</taxon>
    </lineage>
</organism>
<accession>A0A553JPC3</accession>
<dbReference type="EMBL" id="VKGK01000011">
    <property type="protein sequence ID" value="TRY14309.1"/>
    <property type="molecule type" value="Genomic_DNA"/>
</dbReference>
<dbReference type="Pfam" id="PF17396">
    <property type="entry name" value="DUF1611_N"/>
    <property type="match status" value="1"/>
</dbReference>